<name>A0A9P4U9A3_9PLEO</name>
<sequence>MHDCPLRALAQLDSVTPLSLSTASSVTMRPTHTPGHKPPTDPSPLMATFLSDNTFDMEDFSGEPLGGTSASTAAASSSALMRRSVDSVFHDSESPFRQHIEHAPSDAGSDNAVLSARTNTPHGEITAYESDTASDFSDEDLWTPEHQETQDPAAASSYTTASAGLAPIHYFVAHTHAAPNGSPIARTRPITVDIWRPGPLDNATILTPLNWRVSRATGTFIYSPVNILVADVLRPQRDTEKQSGKLRNSANYTAYIASSHAGPNPALLGPPPKFILHKGRRELRRQNHQPPRAGQIEMHPSPPLRTVQVRRTKYVVPRILSRAGSFFNDDPFVTEPTPTVEQALSWSYERVLMTKEEYDQKVAAMVDEETSISTPLHNDPFPVSAQYTHISNATISSQSRGGCSTQYSLGSGSHAAAKFTGAIFPFAQIPQPELSSTDRNILEDIDEGLEESVRQSNQDKQASLALNASGRPSSPKKNRVQAAVFAARRTSLKGQLADVEVERKAVLQREQDETDAWQASAPFEGAQLLEEVQKFTTAAKERTELRLRVLGWKSQAIQGRLNRLDFISRNGNGSPHQYQL</sequence>
<dbReference type="EMBL" id="MU001505">
    <property type="protein sequence ID" value="KAF2441786.1"/>
    <property type="molecule type" value="Genomic_DNA"/>
</dbReference>
<dbReference type="OrthoDB" id="10440009at2759"/>
<proteinExistence type="predicted"/>
<accession>A0A9P4U9A3</accession>
<feature type="region of interest" description="Disordered" evidence="1">
    <location>
        <begin position="450"/>
        <end position="478"/>
    </location>
</feature>
<feature type="region of interest" description="Disordered" evidence="1">
    <location>
        <begin position="21"/>
        <end position="46"/>
    </location>
</feature>
<keyword evidence="3" id="KW-1185">Reference proteome</keyword>
<feature type="compositionally biased region" description="Polar residues" evidence="1">
    <location>
        <begin position="21"/>
        <end position="30"/>
    </location>
</feature>
<dbReference type="AlphaFoldDB" id="A0A9P4U9A3"/>
<organism evidence="2 3">
    <name type="scientific">Karstenula rhodostoma CBS 690.94</name>
    <dbReference type="NCBI Taxonomy" id="1392251"/>
    <lineage>
        <taxon>Eukaryota</taxon>
        <taxon>Fungi</taxon>
        <taxon>Dikarya</taxon>
        <taxon>Ascomycota</taxon>
        <taxon>Pezizomycotina</taxon>
        <taxon>Dothideomycetes</taxon>
        <taxon>Pleosporomycetidae</taxon>
        <taxon>Pleosporales</taxon>
        <taxon>Massarineae</taxon>
        <taxon>Didymosphaeriaceae</taxon>
        <taxon>Karstenula</taxon>
    </lineage>
</organism>
<evidence type="ECO:0000313" key="3">
    <source>
        <dbReference type="Proteomes" id="UP000799764"/>
    </source>
</evidence>
<gene>
    <name evidence="2" type="ORF">P171DRAFT_446614</name>
</gene>
<reference evidence="2" key="1">
    <citation type="journal article" date="2020" name="Stud. Mycol.">
        <title>101 Dothideomycetes genomes: a test case for predicting lifestyles and emergence of pathogens.</title>
        <authorList>
            <person name="Haridas S."/>
            <person name="Albert R."/>
            <person name="Binder M."/>
            <person name="Bloem J."/>
            <person name="Labutti K."/>
            <person name="Salamov A."/>
            <person name="Andreopoulos B."/>
            <person name="Baker S."/>
            <person name="Barry K."/>
            <person name="Bills G."/>
            <person name="Bluhm B."/>
            <person name="Cannon C."/>
            <person name="Castanera R."/>
            <person name="Culley D."/>
            <person name="Daum C."/>
            <person name="Ezra D."/>
            <person name="Gonzalez J."/>
            <person name="Henrissat B."/>
            <person name="Kuo A."/>
            <person name="Liang C."/>
            <person name="Lipzen A."/>
            <person name="Lutzoni F."/>
            <person name="Magnuson J."/>
            <person name="Mondo S."/>
            <person name="Nolan M."/>
            <person name="Ohm R."/>
            <person name="Pangilinan J."/>
            <person name="Park H.-J."/>
            <person name="Ramirez L."/>
            <person name="Alfaro M."/>
            <person name="Sun H."/>
            <person name="Tritt A."/>
            <person name="Yoshinaga Y."/>
            <person name="Zwiers L.-H."/>
            <person name="Turgeon B."/>
            <person name="Goodwin S."/>
            <person name="Spatafora J."/>
            <person name="Crous P."/>
            <person name="Grigoriev I."/>
        </authorList>
    </citation>
    <scope>NUCLEOTIDE SEQUENCE</scope>
    <source>
        <strain evidence="2">CBS 690.94</strain>
    </source>
</reference>
<protein>
    <submittedName>
        <fullName evidence="2">Uncharacterized protein</fullName>
    </submittedName>
</protein>
<comment type="caution">
    <text evidence="2">The sequence shown here is derived from an EMBL/GenBank/DDBJ whole genome shotgun (WGS) entry which is preliminary data.</text>
</comment>
<evidence type="ECO:0000256" key="1">
    <source>
        <dbReference type="SAM" id="MobiDB-lite"/>
    </source>
</evidence>
<evidence type="ECO:0000313" key="2">
    <source>
        <dbReference type="EMBL" id="KAF2441786.1"/>
    </source>
</evidence>
<dbReference type="Proteomes" id="UP000799764">
    <property type="component" value="Unassembled WGS sequence"/>
</dbReference>
<feature type="compositionally biased region" description="Polar residues" evidence="1">
    <location>
        <begin position="454"/>
        <end position="472"/>
    </location>
</feature>